<dbReference type="AlphaFoldDB" id="A0A074XUU8"/>
<dbReference type="EMBL" id="KL585026">
    <property type="protein sequence ID" value="KEQ78401.1"/>
    <property type="molecule type" value="Genomic_DNA"/>
</dbReference>
<keyword evidence="14" id="KW-1185">Reference proteome</keyword>
<keyword evidence="6 11" id="KW-0660">Purine salvage</keyword>
<keyword evidence="11" id="KW-0460">Magnesium</keyword>
<dbReference type="GO" id="GO:0006166">
    <property type="term" value="P:purine ribonucleoside salvage"/>
    <property type="evidence" value="ECO:0007669"/>
    <property type="project" value="UniProtKB-KW"/>
</dbReference>
<dbReference type="RefSeq" id="XP_029754588.1">
    <property type="nucleotide sequence ID" value="XM_029908167.1"/>
</dbReference>
<accession>A0A074XUU8</accession>
<evidence type="ECO:0000256" key="11">
    <source>
        <dbReference type="RuleBase" id="RU368116"/>
    </source>
</evidence>
<dbReference type="SUPFAM" id="SSF53613">
    <property type="entry name" value="Ribokinase-like"/>
    <property type="match status" value="1"/>
</dbReference>
<dbReference type="PANTHER" id="PTHR45769:SF3">
    <property type="entry name" value="ADENOSINE KINASE"/>
    <property type="match status" value="1"/>
</dbReference>
<evidence type="ECO:0000256" key="9">
    <source>
        <dbReference type="ARBA" id="ARBA00022840"/>
    </source>
</evidence>
<evidence type="ECO:0000256" key="10">
    <source>
        <dbReference type="PIRSR" id="PIRSR601805-1"/>
    </source>
</evidence>
<dbReference type="InterPro" id="IPR001805">
    <property type="entry name" value="Adenokinase"/>
</dbReference>
<keyword evidence="5 11" id="KW-0808">Transferase</keyword>
<comment type="pathway">
    <text evidence="2 11">Purine metabolism; AMP biosynthesis via salvage pathway; AMP from adenosine: step 1/1.</text>
</comment>
<dbReference type="STRING" id="1043002.A0A074XUU8"/>
<evidence type="ECO:0000256" key="7">
    <source>
        <dbReference type="ARBA" id="ARBA00022741"/>
    </source>
</evidence>
<dbReference type="Pfam" id="PF00294">
    <property type="entry name" value="PfkB"/>
    <property type="match status" value="1"/>
</dbReference>
<evidence type="ECO:0000313" key="14">
    <source>
        <dbReference type="Proteomes" id="UP000030706"/>
    </source>
</evidence>
<comment type="similarity">
    <text evidence="3 11">Belongs to the carbohydrate kinase PfkB family.</text>
</comment>
<dbReference type="PRINTS" id="PR00989">
    <property type="entry name" value="ADENOKINASE"/>
</dbReference>
<dbReference type="GO" id="GO:0044209">
    <property type="term" value="P:AMP salvage"/>
    <property type="evidence" value="ECO:0007669"/>
    <property type="project" value="UniProtKB-UniRule"/>
</dbReference>
<evidence type="ECO:0000256" key="2">
    <source>
        <dbReference type="ARBA" id="ARBA00004801"/>
    </source>
</evidence>
<sequence length="341" mass="37305">MARLLCLENPLLDIQAFGNHTLLKKYGLKPNDAILADQRHHNIYEDLIDNHAVVMTAGGGAQNTARAAAYMLASGSVLYLGCVGRDSYADILRSACHQAGVDAEYLVDDSQPTGRCAVIVTDDNRTCCTDLGAANCYKLKHLEQPRIWNLVTAARFYYVGAYHLTVCPEAVMALANEAATNNKVFMMSLSAPFIPHVFKATLDMTEPYWDVLVGNESEAIAWAESHDFQSKDVGEIARHLAARPKVNKKRPRIVLITQGPSPTIIAESGILEDRCIPVKSIERSEIVDTTGAGDAFAGGFLAGLVEGKPLETCVDMGHWLARLSIKELGPRFPNPKQKYSF</sequence>
<comment type="function">
    <text evidence="11">ATP dependent phosphorylation of adenosine and other related nucleoside analogs to monophosphate derivatives.</text>
</comment>
<evidence type="ECO:0000313" key="13">
    <source>
        <dbReference type="EMBL" id="KEQ78401.1"/>
    </source>
</evidence>
<dbReference type="InterPro" id="IPR029056">
    <property type="entry name" value="Ribokinase-like"/>
</dbReference>
<evidence type="ECO:0000259" key="12">
    <source>
        <dbReference type="Pfam" id="PF00294"/>
    </source>
</evidence>
<reference evidence="13 14" key="1">
    <citation type="journal article" date="2014" name="BMC Genomics">
        <title>Genome sequencing of four Aureobasidium pullulans varieties: biotechnological potential, stress tolerance, and description of new species.</title>
        <authorList>
            <person name="Gostin Ar C."/>
            <person name="Ohm R.A."/>
            <person name="Kogej T."/>
            <person name="Sonjak S."/>
            <person name="Turk M."/>
            <person name="Zajc J."/>
            <person name="Zalar P."/>
            <person name="Grube M."/>
            <person name="Sun H."/>
            <person name="Han J."/>
            <person name="Sharma A."/>
            <person name="Chiniquy J."/>
            <person name="Ngan C.Y."/>
            <person name="Lipzen A."/>
            <person name="Barry K."/>
            <person name="Grigoriev I.V."/>
            <person name="Gunde-Cimerman N."/>
        </authorList>
    </citation>
    <scope>NUCLEOTIDE SEQUENCE [LARGE SCALE GENOMIC DNA]</scope>
    <source>
        <strain evidence="13 14">EXF-150</strain>
    </source>
</reference>
<dbReference type="GO" id="GO:0005829">
    <property type="term" value="C:cytosol"/>
    <property type="evidence" value="ECO:0007669"/>
    <property type="project" value="TreeGrafter"/>
</dbReference>
<comment type="catalytic activity">
    <reaction evidence="11">
        <text>adenosine + ATP = AMP + ADP + H(+)</text>
        <dbReference type="Rhea" id="RHEA:20824"/>
        <dbReference type="ChEBI" id="CHEBI:15378"/>
        <dbReference type="ChEBI" id="CHEBI:16335"/>
        <dbReference type="ChEBI" id="CHEBI:30616"/>
        <dbReference type="ChEBI" id="CHEBI:456215"/>
        <dbReference type="ChEBI" id="CHEBI:456216"/>
        <dbReference type="EC" id="2.7.1.20"/>
    </reaction>
</comment>
<keyword evidence="9 11" id="KW-0067">ATP-binding</keyword>
<dbReference type="FunFam" id="3.40.1190.20:FF:000014">
    <property type="entry name" value="ADO1p Adenosine kinase"/>
    <property type="match status" value="1"/>
</dbReference>
<dbReference type="GO" id="GO:0005634">
    <property type="term" value="C:nucleus"/>
    <property type="evidence" value="ECO:0007669"/>
    <property type="project" value="TreeGrafter"/>
</dbReference>
<dbReference type="PANTHER" id="PTHR45769">
    <property type="entry name" value="ADENOSINE KINASE"/>
    <property type="match status" value="1"/>
</dbReference>
<dbReference type="GeneID" id="40750473"/>
<evidence type="ECO:0000256" key="4">
    <source>
        <dbReference type="ARBA" id="ARBA00012119"/>
    </source>
</evidence>
<keyword evidence="8 11" id="KW-0418">Kinase</keyword>
<protein>
    <recommendedName>
        <fullName evidence="4 11">Adenosine kinase</fullName>
        <shortName evidence="11">AK</shortName>
        <ecNumber evidence="4 11">2.7.1.20</ecNumber>
    </recommendedName>
    <alternativeName>
        <fullName evidence="11">Adenosine 5'-phosphotransferase</fullName>
    </alternativeName>
</protein>
<feature type="domain" description="Carbohydrate kinase PfkB" evidence="12">
    <location>
        <begin position="22"/>
        <end position="336"/>
    </location>
</feature>
<dbReference type="GO" id="GO:0004001">
    <property type="term" value="F:adenosine kinase activity"/>
    <property type="evidence" value="ECO:0007669"/>
    <property type="project" value="UniProtKB-UniRule"/>
</dbReference>
<dbReference type="PROSITE" id="PS00584">
    <property type="entry name" value="PFKB_KINASES_2"/>
    <property type="match status" value="1"/>
</dbReference>
<evidence type="ECO:0000256" key="6">
    <source>
        <dbReference type="ARBA" id="ARBA00022726"/>
    </source>
</evidence>
<keyword evidence="7 11" id="KW-0547">Nucleotide-binding</keyword>
<comment type="cofactor">
    <cofactor evidence="1 11">
        <name>Mg(2+)</name>
        <dbReference type="ChEBI" id="CHEBI:18420"/>
    </cofactor>
</comment>
<organism evidence="13 14">
    <name type="scientific">Aureobasidium pullulans EXF-150</name>
    <dbReference type="NCBI Taxonomy" id="1043002"/>
    <lineage>
        <taxon>Eukaryota</taxon>
        <taxon>Fungi</taxon>
        <taxon>Dikarya</taxon>
        <taxon>Ascomycota</taxon>
        <taxon>Pezizomycotina</taxon>
        <taxon>Dothideomycetes</taxon>
        <taxon>Dothideomycetidae</taxon>
        <taxon>Dothideales</taxon>
        <taxon>Saccotheciaceae</taxon>
        <taxon>Aureobasidium</taxon>
    </lineage>
</organism>
<evidence type="ECO:0000256" key="3">
    <source>
        <dbReference type="ARBA" id="ARBA00010688"/>
    </source>
</evidence>
<dbReference type="Gene3D" id="3.40.1190.20">
    <property type="match status" value="1"/>
</dbReference>
<name>A0A074XUU8_AURPU</name>
<dbReference type="EC" id="2.7.1.20" evidence="4 11"/>
<dbReference type="InterPro" id="IPR011611">
    <property type="entry name" value="PfkB_dom"/>
</dbReference>
<evidence type="ECO:0000256" key="5">
    <source>
        <dbReference type="ARBA" id="ARBA00022679"/>
    </source>
</evidence>
<dbReference type="Proteomes" id="UP000030706">
    <property type="component" value="Unassembled WGS sequence"/>
</dbReference>
<dbReference type="Gene3D" id="3.30.1110.10">
    <property type="match status" value="1"/>
</dbReference>
<dbReference type="CDD" id="cd01168">
    <property type="entry name" value="adenosine_kinase"/>
    <property type="match status" value="1"/>
</dbReference>
<dbReference type="GO" id="GO:0005524">
    <property type="term" value="F:ATP binding"/>
    <property type="evidence" value="ECO:0007669"/>
    <property type="project" value="UniProtKB-UniRule"/>
</dbReference>
<dbReference type="UniPathway" id="UPA00588">
    <property type="reaction ID" value="UER00659"/>
</dbReference>
<evidence type="ECO:0000256" key="1">
    <source>
        <dbReference type="ARBA" id="ARBA00001946"/>
    </source>
</evidence>
<feature type="active site" description="Proton acceptor" evidence="10">
    <location>
        <position position="294"/>
    </location>
</feature>
<gene>
    <name evidence="13" type="ORF">M438DRAFT_370227</name>
</gene>
<evidence type="ECO:0000256" key="8">
    <source>
        <dbReference type="ARBA" id="ARBA00022777"/>
    </source>
</evidence>
<dbReference type="GO" id="GO:0006144">
    <property type="term" value="P:purine nucleobase metabolic process"/>
    <property type="evidence" value="ECO:0007669"/>
    <property type="project" value="TreeGrafter"/>
</dbReference>
<dbReference type="HOGENOM" id="CLU_045832_0_0_1"/>
<dbReference type="InterPro" id="IPR002173">
    <property type="entry name" value="Carboh/pur_kinase_PfkB_CS"/>
</dbReference>
<dbReference type="OrthoDB" id="432447at2759"/>
<proteinExistence type="inferred from homology"/>